<evidence type="ECO:0000256" key="5">
    <source>
        <dbReference type="SAM" id="MobiDB-lite"/>
    </source>
</evidence>
<dbReference type="InterPro" id="IPR000847">
    <property type="entry name" value="LysR_HTH_N"/>
</dbReference>
<evidence type="ECO:0000256" key="3">
    <source>
        <dbReference type="ARBA" id="ARBA00023125"/>
    </source>
</evidence>
<dbReference type="Gene3D" id="1.10.10.10">
    <property type="entry name" value="Winged helix-like DNA-binding domain superfamily/Winged helix DNA-binding domain"/>
    <property type="match status" value="1"/>
</dbReference>
<evidence type="ECO:0000259" key="6">
    <source>
        <dbReference type="PROSITE" id="PS50931"/>
    </source>
</evidence>
<dbReference type="CDD" id="cd05466">
    <property type="entry name" value="PBP2_LTTR_substrate"/>
    <property type="match status" value="1"/>
</dbReference>
<protein>
    <recommendedName>
        <fullName evidence="6">HTH lysR-type domain-containing protein</fullName>
    </recommendedName>
</protein>
<keyword evidence="3" id="KW-0238">DNA-binding</keyword>
<dbReference type="SUPFAM" id="SSF46785">
    <property type="entry name" value="Winged helix' DNA-binding domain"/>
    <property type="match status" value="1"/>
</dbReference>
<dbReference type="AlphaFoldDB" id="A0A381PU11"/>
<sequence length="315" mass="34431">MDLRQLTHLMAVAEHGSFSAAARSLHTVQSNVSTHVARLEKELDAVLIDRRSMLPTTEGKAVIDRAQRIRSEMQALKDDISSMREEIGGTVRIGCIGTTARWMATPLLERLGSHYPGLHPILVDATSGSLYPLLRSGEVDFAILNGPVLDPDFATEPLFDEELIVVTTKDHALADHETVTIQELAEHEVMLTPTGTTFRDTLDAELAAAGLRLRPKVEIDGLRLLTSLAYQGYAPALLPASAASGIPAGDWTLVRIKGLDRRAVVLAHNRRTRPSLAVQATCDQLREVIRDIGPDRPGIHVTMTDEPVFRPGRTP</sequence>
<feature type="region of interest" description="Disordered" evidence="5">
    <location>
        <begin position="296"/>
        <end position="315"/>
    </location>
</feature>
<dbReference type="GO" id="GO:0005829">
    <property type="term" value="C:cytosol"/>
    <property type="evidence" value="ECO:0007669"/>
    <property type="project" value="TreeGrafter"/>
</dbReference>
<dbReference type="PANTHER" id="PTHR30419">
    <property type="entry name" value="HTH-TYPE TRANSCRIPTIONAL REGULATOR YBHD"/>
    <property type="match status" value="1"/>
</dbReference>
<evidence type="ECO:0000256" key="4">
    <source>
        <dbReference type="ARBA" id="ARBA00023163"/>
    </source>
</evidence>
<dbReference type="PRINTS" id="PR00039">
    <property type="entry name" value="HTHLYSR"/>
</dbReference>
<dbReference type="GO" id="GO:0003677">
    <property type="term" value="F:DNA binding"/>
    <property type="evidence" value="ECO:0007669"/>
    <property type="project" value="UniProtKB-KW"/>
</dbReference>
<keyword evidence="2" id="KW-0805">Transcription regulation</keyword>
<dbReference type="InterPro" id="IPR036390">
    <property type="entry name" value="WH_DNA-bd_sf"/>
</dbReference>
<accession>A0A381PU11</accession>
<comment type="similarity">
    <text evidence="1">Belongs to the LysR transcriptional regulatory family.</text>
</comment>
<keyword evidence="4" id="KW-0804">Transcription</keyword>
<dbReference type="SUPFAM" id="SSF53850">
    <property type="entry name" value="Periplasmic binding protein-like II"/>
    <property type="match status" value="1"/>
</dbReference>
<dbReference type="Pfam" id="PF00126">
    <property type="entry name" value="HTH_1"/>
    <property type="match status" value="1"/>
</dbReference>
<dbReference type="InterPro" id="IPR036388">
    <property type="entry name" value="WH-like_DNA-bd_sf"/>
</dbReference>
<organism evidence="7">
    <name type="scientific">marine metagenome</name>
    <dbReference type="NCBI Taxonomy" id="408172"/>
    <lineage>
        <taxon>unclassified sequences</taxon>
        <taxon>metagenomes</taxon>
        <taxon>ecological metagenomes</taxon>
    </lineage>
</organism>
<reference evidence="7" key="1">
    <citation type="submission" date="2018-05" db="EMBL/GenBank/DDBJ databases">
        <authorList>
            <person name="Lanie J.A."/>
            <person name="Ng W.-L."/>
            <person name="Kazmierczak K.M."/>
            <person name="Andrzejewski T.M."/>
            <person name="Davidsen T.M."/>
            <person name="Wayne K.J."/>
            <person name="Tettelin H."/>
            <person name="Glass J.I."/>
            <person name="Rusch D."/>
            <person name="Podicherti R."/>
            <person name="Tsui H.-C.T."/>
            <person name="Winkler M.E."/>
        </authorList>
    </citation>
    <scope>NUCLEOTIDE SEQUENCE</scope>
</reference>
<dbReference type="PROSITE" id="PS50931">
    <property type="entry name" value="HTH_LYSR"/>
    <property type="match status" value="1"/>
</dbReference>
<dbReference type="Pfam" id="PF03466">
    <property type="entry name" value="LysR_substrate"/>
    <property type="match status" value="1"/>
</dbReference>
<gene>
    <name evidence="7" type="ORF">METZ01_LOCUS22862</name>
</gene>
<evidence type="ECO:0000256" key="2">
    <source>
        <dbReference type="ARBA" id="ARBA00023015"/>
    </source>
</evidence>
<name>A0A381PU11_9ZZZZ</name>
<dbReference type="GO" id="GO:0003700">
    <property type="term" value="F:DNA-binding transcription factor activity"/>
    <property type="evidence" value="ECO:0007669"/>
    <property type="project" value="InterPro"/>
</dbReference>
<dbReference type="FunFam" id="1.10.10.10:FF:000001">
    <property type="entry name" value="LysR family transcriptional regulator"/>
    <property type="match status" value="1"/>
</dbReference>
<feature type="domain" description="HTH lysR-type" evidence="6">
    <location>
        <begin position="1"/>
        <end position="56"/>
    </location>
</feature>
<dbReference type="EMBL" id="UINC01001078">
    <property type="protein sequence ID" value="SUZ70008.1"/>
    <property type="molecule type" value="Genomic_DNA"/>
</dbReference>
<evidence type="ECO:0000313" key="7">
    <source>
        <dbReference type="EMBL" id="SUZ70008.1"/>
    </source>
</evidence>
<proteinExistence type="inferred from homology"/>
<evidence type="ECO:0000256" key="1">
    <source>
        <dbReference type="ARBA" id="ARBA00009437"/>
    </source>
</evidence>
<dbReference type="Gene3D" id="3.40.190.290">
    <property type="match status" value="1"/>
</dbReference>
<dbReference type="InterPro" id="IPR050950">
    <property type="entry name" value="HTH-type_LysR_regulators"/>
</dbReference>
<dbReference type="InterPro" id="IPR005119">
    <property type="entry name" value="LysR_subst-bd"/>
</dbReference>